<reference evidence="4" key="1">
    <citation type="submission" date="2017-02" db="UniProtKB">
        <authorList>
            <consortium name="WormBaseParasite"/>
        </authorList>
    </citation>
    <scope>IDENTIFICATION</scope>
</reference>
<reference evidence="2 3" key="2">
    <citation type="submission" date="2018-11" db="EMBL/GenBank/DDBJ databases">
        <authorList>
            <consortium name="Pathogen Informatics"/>
        </authorList>
    </citation>
    <scope>NUCLEOTIDE SEQUENCE [LARGE SCALE GENOMIC DNA]</scope>
</reference>
<dbReference type="AlphaFoldDB" id="A0A0R3T5V0"/>
<feature type="compositionally biased region" description="Polar residues" evidence="1">
    <location>
        <begin position="73"/>
        <end position="86"/>
    </location>
</feature>
<evidence type="ECO:0000313" key="3">
    <source>
        <dbReference type="Proteomes" id="UP000278807"/>
    </source>
</evidence>
<accession>A0A0R3T5V0</accession>
<evidence type="ECO:0000313" key="4">
    <source>
        <dbReference type="WBParaSite" id="HNAJ_0000243801-mRNA-1"/>
    </source>
</evidence>
<feature type="region of interest" description="Disordered" evidence="1">
    <location>
        <begin position="149"/>
        <end position="169"/>
    </location>
</feature>
<organism evidence="4">
    <name type="scientific">Rodentolepis nana</name>
    <name type="common">Dwarf tapeworm</name>
    <name type="synonym">Hymenolepis nana</name>
    <dbReference type="NCBI Taxonomy" id="102285"/>
    <lineage>
        <taxon>Eukaryota</taxon>
        <taxon>Metazoa</taxon>
        <taxon>Spiralia</taxon>
        <taxon>Lophotrochozoa</taxon>
        <taxon>Platyhelminthes</taxon>
        <taxon>Cestoda</taxon>
        <taxon>Eucestoda</taxon>
        <taxon>Cyclophyllidea</taxon>
        <taxon>Hymenolepididae</taxon>
        <taxon>Rodentolepis</taxon>
    </lineage>
</organism>
<evidence type="ECO:0000313" key="2">
    <source>
        <dbReference type="EMBL" id="VDN98296.1"/>
    </source>
</evidence>
<dbReference type="Proteomes" id="UP000278807">
    <property type="component" value="Unassembled WGS sequence"/>
</dbReference>
<dbReference type="WBParaSite" id="HNAJ_0000243801-mRNA-1">
    <property type="protein sequence ID" value="HNAJ_0000243801-mRNA-1"/>
    <property type="gene ID" value="HNAJ_0000243801"/>
</dbReference>
<keyword evidence="3" id="KW-1185">Reference proteome</keyword>
<feature type="compositionally biased region" description="Basic and acidic residues" evidence="1">
    <location>
        <begin position="59"/>
        <end position="72"/>
    </location>
</feature>
<dbReference type="EMBL" id="UZAE01001184">
    <property type="protein sequence ID" value="VDN98296.1"/>
    <property type="molecule type" value="Genomic_DNA"/>
</dbReference>
<proteinExistence type="predicted"/>
<sequence>MSRIRHFSLEQTSTQPERLPRLVPPPALSNPMSNPQRQNTGDTLDTLAPNIPPRYPGRRISEESTTRARHPSDQLTNSYATSSSPPQKYPRNSYDNSNTFTGAAADGRRSRNTNLPSVISGVAINSFQEECQSNGEDTEKRKRFNMKEFRQRRRDKRDSRNFSTSEPDSNAVSLTTFKYRQFRYLTCQNYSKFHICLYLHYLYFTKLLSNPCEQS</sequence>
<feature type="compositionally biased region" description="Polar residues" evidence="1">
    <location>
        <begin position="30"/>
        <end position="43"/>
    </location>
</feature>
<feature type="region of interest" description="Disordered" evidence="1">
    <location>
        <begin position="1"/>
        <end position="114"/>
    </location>
</feature>
<evidence type="ECO:0000256" key="1">
    <source>
        <dbReference type="SAM" id="MobiDB-lite"/>
    </source>
</evidence>
<dbReference type="OrthoDB" id="10398794at2759"/>
<gene>
    <name evidence="2" type="ORF">HNAJ_LOCUS2437</name>
</gene>
<protein>
    <submittedName>
        <fullName evidence="4">BZIP domain-containing protein</fullName>
    </submittedName>
</protein>
<name>A0A0R3T5V0_RODNA</name>